<dbReference type="GO" id="GO:0008889">
    <property type="term" value="F:glycerophosphodiester phosphodiesterase activity"/>
    <property type="evidence" value="ECO:0007669"/>
    <property type="project" value="UniProtKB-EC"/>
</dbReference>
<dbReference type="Proteomes" id="UP001519287">
    <property type="component" value="Unassembled WGS sequence"/>
</dbReference>
<dbReference type="InterPro" id="IPR017946">
    <property type="entry name" value="PLC-like_Pdiesterase_TIM-brl"/>
</dbReference>
<dbReference type="RefSeq" id="WP_209977438.1">
    <property type="nucleotide sequence ID" value="NZ_JAGGLB010000037.1"/>
</dbReference>
<dbReference type="PANTHER" id="PTHR46211">
    <property type="entry name" value="GLYCEROPHOSPHORYL DIESTER PHOSPHODIESTERASE"/>
    <property type="match status" value="1"/>
</dbReference>
<keyword evidence="3" id="KW-1185">Reference proteome</keyword>
<proteinExistence type="predicted"/>
<sequence length="266" mass="29741">MNNILLLLTILFANNFTSDTYMSPNDFKQSLVTAHRGSSYTAPENTLSALKKAIEDGAGFAELDVQETKDGVIVVMHDNNAFRTTGINKAMWEIQSSELFRANAGAWFSHNFEDEKVPTLEQAIQTAKGKIKLNIELKNNGHSKHLAEGTVKIIEKNQFVNQCVISSFDPVLLKKVKKLNPNIKTALIVGREKDLDEELYKSRDYEAISISYLLIDQNVMRAAAAGNKEVYAWTVNDKDAMVKMIELGVNSILTNHPDRLLQLLLA</sequence>
<dbReference type="PROSITE" id="PS51704">
    <property type="entry name" value="GP_PDE"/>
    <property type="match status" value="1"/>
</dbReference>
<dbReference type="Pfam" id="PF03009">
    <property type="entry name" value="GDPD"/>
    <property type="match status" value="1"/>
</dbReference>
<accession>A0ABS4J738</accession>
<evidence type="ECO:0000313" key="2">
    <source>
        <dbReference type="EMBL" id="MBP1995648.1"/>
    </source>
</evidence>
<dbReference type="EC" id="3.1.4.46" evidence="2"/>
<dbReference type="PANTHER" id="PTHR46211:SF8">
    <property type="entry name" value="PHOSPHODIESTERASE"/>
    <property type="match status" value="1"/>
</dbReference>
<evidence type="ECO:0000313" key="3">
    <source>
        <dbReference type="Proteomes" id="UP001519287"/>
    </source>
</evidence>
<organism evidence="2 3">
    <name type="scientific">Paenibacillus eucommiae</name>
    <dbReference type="NCBI Taxonomy" id="1355755"/>
    <lineage>
        <taxon>Bacteria</taxon>
        <taxon>Bacillati</taxon>
        <taxon>Bacillota</taxon>
        <taxon>Bacilli</taxon>
        <taxon>Bacillales</taxon>
        <taxon>Paenibacillaceae</taxon>
        <taxon>Paenibacillus</taxon>
    </lineage>
</organism>
<dbReference type="InterPro" id="IPR030395">
    <property type="entry name" value="GP_PDE_dom"/>
</dbReference>
<gene>
    <name evidence="2" type="ORF">J2Z66_007290</name>
</gene>
<keyword evidence="2" id="KW-0378">Hydrolase</keyword>
<feature type="domain" description="GP-PDE" evidence="1">
    <location>
        <begin position="30"/>
        <end position="264"/>
    </location>
</feature>
<reference evidence="2 3" key="1">
    <citation type="submission" date="2021-03" db="EMBL/GenBank/DDBJ databases">
        <title>Genomic Encyclopedia of Type Strains, Phase IV (KMG-IV): sequencing the most valuable type-strain genomes for metagenomic binning, comparative biology and taxonomic classification.</title>
        <authorList>
            <person name="Goeker M."/>
        </authorList>
    </citation>
    <scope>NUCLEOTIDE SEQUENCE [LARGE SCALE GENOMIC DNA]</scope>
    <source>
        <strain evidence="2 3">DSM 26048</strain>
    </source>
</reference>
<name>A0ABS4J738_9BACL</name>
<comment type="caution">
    <text evidence="2">The sequence shown here is derived from an EMBL/GenBank/DDBJ whole genome shotgun (WGS) entry which is preliminary data.</text>
</comment>
<evidence type="ECO:0000259" key="1">
    <source>
        <dbReference type="PROSITE" id="PS51704"/>
    </source>
</evidence>
<dbReference type="EMBL" id="JAGGLB010000037">
    <property type="protein sequence ID" value="MBP1995648.1"/>
    <property type="molecule type" value="Genomic_DNA"/>
</dbReference>
<protein>
    <submittedName>
        <fullName evidence="2">Glycerophosphoryl diester phosphodiesterase</fullName>
        <ecNumber evidence="2">3.1.4.46</ecNumber>
    </submittedName>
</protein>
<dbReference type="SUPFAM" id="SSF51695">
    <property type="entry name" value="PLC-like phosphodiesterases"/>
    <property type="match status" value="1"/>
</dbReference>
<dbReference type="Gene3D" id="3.20.20.190">
    <property type="entry name" value="Phosphatidylinositol (PI) phosphodiesterase"/>
    <property type="match status" value="1"/>
</dbReference>